<feature type="domain" description="Homeobox" evidence="5">
    <location>
        <begin position="130"/>
        <end position="195"/>
    </location>
</feature>
<dbReference type="GO" id="GO:0005634">
    <property type="term" value="C:nucleus"/>
    <property type="evidence" value="ECO:0007669"/>
    <property type="project" value="UniProtKB-SubCell"/>
</dbReference>
<accession>A0ABD3H2D3</accession>
<evidence type="ECO:0000256" key="2">
    <source>
        <dbReference type="PROSITE-ProRule" id="PRU00108"/>
    </source>
</evidence>
<proteinExistence type="predicted"/>
<evidence type="ECO:0000256" key="4">
    <source>
        <dbReference type="SAM" id="MobiDB-lite"/>
    </source>
</evidence>
<organism evidence="6 7">
    <name type="scientific">Riccia sorocarpa</name>
    <dbReference type="NCBI Taxonomy" id="122646"/>
    <lineage>
        <taxon>Eukaryota</taxon>
        <taxon>Viridiplantae</taxon>
        <taxon>Streptophyta</taxon>
        <taxon>Embryophyta</taxon>
        <taxon>Marchantiophyta</taxon>
        <taxon>Marchantiopsida</taxon>
        <taxon>Marchantiidae</taxon>
        <taxon>Marchantiales</taxon>
        <taxon>Ricciaceae</taxon>
        <taxon>Riccia</taxon>
    </lineage>
</organism>
<dbReference type="Pfam" id="PF00046">
    <property type="entry name" value="Homeodomain"/>
    <property type="match status" value="1"/>
</dbReference>
<dbReference type="InterPro" id="IPR009057">
    <property type="entry name" value="Homeodomain-like_sf"/>
</dbReference>
<feature type="compositionally biased region" description="Basic and acidic residues" evidence="4">
    <location>
        <begin position="213"/>
        <end position="227"/>
    </location>
</feature>
<keyword evidence="2 3" id="KW-0539">Nucleus</keyword>
<dbReference type="SMART" id="SM00389">
    <property type="entry name" value="HOX"/>
    <property type="match status" value="1"/>
</dbReference>
<evidence type="ECO:0000313" key="6">
    <source>
        <dbReference type="EMBL" id="KAL3685101.1"/>
    </source>
</evidence>
<feature type="region of interest" description="Disordered" evidence="4">
    <location>
        <begin position="193"/>
        <end position="281"/>
    </location>
</feature>
<evidence type="ECO:0000259" key="5">
    <source>
        <dbReference type="PROSITE" id="PS50071"/>
    </source>
</evidence>
<comment type="caution">
    <text evidence="6">The sequence shown here is derived from an EMBL/GenBank/DDBJ whole genome shotgun (WGS) entry which is preliminary data.</text>
</comment>
<dbReference type="Gene3D" id="1.10.10.60">
    <property type="entry name" value="Homeodomain-like"/>
    <property type="match status" value="1"/>
</dbReference>
<keyword evidence="2 3" id="KW-0371">Homeobox</keyword>
<protein>
    <recommendedName>
        <fullName evidence="5">Homeobox domain-containing protein</fullName>
    </recommendedName>
</protein>
<name>A0ABD3H2D3_9MARC</name>
<dbReference type="Proteomes" id="UP001633002">
    <property type="component" value="Unassembled WGS sequence"/>
</dbReference>
<dbReference type="PANTHER" id="PTHR46777">
    <property type="entry name" value="WUSCHEL-RELATED HOMEOBOX 13"/>
    <property type="match status" value="1"/>
</dbReference>
<dbReference type="InterPro" id="IPR001356">
    <property type="entry name" value="HD"/>
</dbReference>
<dbReference type="PANTHER" id="PTHR46777:SF5">
    <property type="entry name" value="WUSCHEL-RELATED HOMEOBOX 13"/>
    <property type="match status" value="1"/>
</dbReference>
<comment type="subcellular location">
    <subcellularLocation>
        <location evidence="1 2 3">Nucleus</location>
    </subcellularLocation>
</comment>
<dbReference type="CDD" id="cd00086">
    <property type="entry name" value="homeodomain"/>
    <property type="match status" value="1"/>
</dbReference>
<keyword evidence="7" id="KW-1185">Reference proteome</keyword>
<dbReference type="InterPro" id="IPR044559">
    <property type="entry name" value="WOX13-like"/>
</dbReference>
<sequence length="402" mass="43140">MLGIAAGNLETSIIRPARSMDGDARVGGKVEMAPLQQQVQVQNVGGGAALVLTPSMDNNLPQPVYMMGSGQVMTDEQLETLRRQISVYSTICQQLVEMHKASVSAQSSLAGMMVGQHITYDPLMGTPNHKTTARQRWTPSQTQLQILEKLFDQGNGTPNKQRIKEITLELSQHGQIAETNVYNWFQNRKARAKRKQQLVTPTNGESEVDTDVESPKEKKSKFDKDLGQENSNSGGLAETAGGGQSSDGVGPGYDQKPSAVDHYDHQESASSGLMQHQGDSKQVGLKYGRAAGYERGFAQGGSEDASLLTVLGDGKSWDVPSGAIDVRSSSGESTVLMEARSQVVRGEEAGVSHQPLHSLERYRLNSGGAEAVLGSGSVAPEGVLAHNMQVVGLLNNGWYYAS</sequence>
<evidence type="ECO:0000256" key="3">
    <source>
        <dbReference type="RuleBase" id="RU000682"/>
    </source>
</evidence>
<keyword evidence="2 3" id="KW-0238">DNA-binding</keyword>
<dbReference type="SUPFAM" id="SSF46689">
    <property type="entry name" value="Homeodomain-like"/>
    <property type="match status" value="1"/>
</dbReference>
<dbReference type="AlphaFoldDB" id="A0ABD3H2D3"/>
<dbReference type="PROSITE" id="PS50071">
    <property type="entry name" value="HOMEOBOX_2"/>
    <property type="match status" value="1"/>
</dbReference>
<dbReference type="EMBL" id="JBJQOH010000006">
    <property type="protein sequence ID" value="KAL3685101.1"/>
    <property type="molecule type" value="Genomic_DNA"/>
</dbReference>
<dbReference type="GO" id="GO:0003677">
    <property type="term" value="F:DNA binding"/>
    <property type="evidence" value="ECO:0007669"/>
    <property type="project" value="UniProtKB-UniRule"/>
</dbReference>
<evidence type="ECO:0000256" key="1">
    <source>
        <dbReference type="ARBA" id="ARBA00004123"/>
    </source>
</evidence>
<feature type="compositionally biased region" description="Gly residues" evidence="4">
    <location>
        <begin position="240"/>
        <end position="251"/>
    </location>
</feature>
<evidence type="ECO:0000313" key="7">
    <source>
        <dbReference type="Proteomes" id="UP001633002"/>
    </source>
</evidence>
<gene>
    <name evidence="6" type="ORF">R1sor_003123</name>
</gene>
<feature type="DNA-binding region" description="Homeobox" evidence="2">
    <location>
        <begin position="132"/>
        <end position="196"/>
    </location>
</feature>
<reference evidence="6 7" key="1">
    <citation type="submission" date="2024-09" db="EMBL/GenBank/DDBJ databases">
        <title>Chromosome-scale assembly of Riccia sorocarpa.</title>
        <authorList>
            <person name="Paukszto L."/>
        </authorList>
    </citation>
    <scope>NUCLEOTIDE SEQUENCE [LARGE SCALE GENOMIC DNA]</scope>
    <source>
        <strain evidence="6">LP-2024</strain>
        <tissue evidence="6">Aerial parts of the thallus</tissue>
    </source>
</reference>